<dbReference type="PANTHER" id="PTHR43798">
    <property type="entry name" value="MONOACYLGLYCEROL LIPASE"/>
    <property type="match status" value="1"/>
</dbReference>
<dbReference type="InterPro" id="IPR050266">
    <property type="entry name" value="AB_hydrolase_sf"/>
</dbReference>
<dbReference type="PANTHER" id="PTHR43798:SF33">
    <property type="entry name" value="HYDROLASE, PUTATIVE (AFU_ORTHOLOGUE AFUA_2G14860)-RELATED"/>
    <property type="match status" value="1"/>
</dbReference>
<dbReference type="PRINTS" id="PR00111">
    <property type="entry name" value="ABHYDROLASE"/>
</dbReference>
<dbReference type="Pfam" id="PF12697">
    <property type="entry name" value="Abhydrolase_6"/>
    <property type="match status" value="1"/>
</dbReference>
<evidence type="ECO:0000313" key="3">
    <source>
        <dbReference type="Proteomes" id="UP000533598"/>
    </source>
</evidence>
<protein>
    <submittedName>
        <fullName evidence="2">Pimeloyl-ACP methyl ester carboxylesterase</fullName>
    </submittedName>
</protein>
<reference evidence="2 3" key="1">
    <citation type="submission" date="2020-08" db="EMBL/GenBank/DDBJ databases">
        <title>Sequencing the genomes of 1000 actinobacteria strains.</title>
        <authorList>
            <person name="Klenk H.-P."/>
        </authorList>
    </citation>
    <scope>NUCLEOTIDE SEQUENCE [LARGE SCALE GENOMIC DNA]</scope>
    <source>
        <strain evidence="2 3">DSM 44230</strain>
    </source>
</reference>
<keyword evidence="3" id="KW-1185">Reference proteome</keyword>
<comment type="caution">
    <text evidence="2">The sequence shown here is derived from an EMBL/GenBank/DDBJ whole genome shotgun (WGS) entry which is preliminary data.</text>
</comment>
<sequence>MRRVPIGELISVAGHNFHVRQDGDPTARPLVLLHGFRGSMHWFDRLTPLLATDFRVIRVDLPGHGCTGGSTDLDALSQGRAVAALVKELDLSDAAVAGHSYGADVTLALAAQSDRVSAVVVIAQGPDYTYASTPRGSAFLVSLFSVIARTIAYWPVTHWISRFLPGKNFDNPIQAVLDQAATAPRLTRMIFVDRGPILAQHPLDAQLRDLGLPSLVILGEQDPYYDCAKTTARYTAAGVQVKVIPGAPHSPFLAQPSAVAGLLWEFLRR</sequence>
<dbReference type="InterPro" id="IPR000073">
    <property type="entry name" value="AB_hydrolase_1"/>
</dbReference>
<dbReference type="GO" id="GO:0003824">
    <property type="term" value="F:catalytic activity"/>
    <property type="evidence" value="ECO:0007669"/>
    <property type="project" value="UniProtKB-ARBA"/>
</dbReference>
<dbReference type="SUPFAM" id="SSF53474">
    <property type="entry name" value="alpha/beta-Hydrolases"/>
    <property type="match status" value="1"/>
</dbReference>
<evidence type="ECO:0000313" key="2">
    <source>
        <dbReference type="EMBL" id="MBB4678706.1"/>
    </source>
</evidence>
<proteinExistence type="predicted"/>
<dbReference type="Gene3D" id="3.40.50.1820">
    <property type="entry name" value="alpha/beta hydrolase"/>
    <property type="match status" value="1"/>
</dbReference>
<organism evidence="2 3">
    <name type="scientific">Crossiella cryophila</name>
    <dbReference type="NCBI Taxonomy" id="43355"/>
    <lineage>
        <taxon>Bacteria</taxon>
        <taxon>Bacillati</taxon>
        <taxon>Actinomycetota</taxon>
        <taxon>Actinomycetes</taxon>
        <taxon>Pseudonocardiales</taxon>
        <taxon>Pseudonocardiaceae</taxon>
        <taxon>Crossiella</taxon>
    </lineage>
</organism>
<dbReference type="AlphaFoldDB" id="A0A7W7CF56"/>
<feature type="domain" description="AB hydrolase-1" evidence="1">
    <location>
        <begin position="30"/>
        <end position="260"/>
    </location>
</feature>
<dbReference type="EMBL" id="JACHMH010000001">
    <property type="protein sequence ID" value="MBB4678706.1"/>
    <property type="molecule type" value="Genomic_DNA"/>
</dbReference>
<dbReference type="InterPro" id="IPR029058">
    <property type="entry name" value="AB_hydrolase_fold"/>
</dbReference>
<dbReference type="RefSeq" id="WP_185004545.1">
    <property type="nucleotide sequence ID" value="NZ_BAAAUI010000010.1"/>
</dbReference>
<accession>A0A7W7CF56</accession>
<gene>
    <name evidence="2" type="ORF">HNR67_004824</name>
</gene>
<evidence type="ECO:0000259" key="1">
    <source>
        <dbReference type="Pfam" id="PF12697"/>
    </source>
</evidence>
<name>A0A7W7CF56_9PSEU</name>
<dbReference type="GO" id="GO:0016020">
    <property type="term" value="C:membrane"/>
    <property type="evidence" value="ECO:0007669"/>
    <property type="project" value="TreeGrafter"/>
</dbReference>
<dbReference type="Proteomes" id="UP000533598">
    <property type="component" value="Unassembled WGS sequence"/>
</dbReference>